<dbReference type="STRING" id="1150368.SAMN02927921_00016"/>
<dbReference type="Pfam" id="PF00571">
    <property type="entry name" value="CBS"/>
    <property type="match status" value="2"/>
</dbReference>
<dbReference type="PROSITE" id="PS51371">
    <property type="entry name" value="CBS"/>
    <property type="match status" value="2"/>
</dbReference>
<evidence type="ECO:0000313" key="5">
    <source>
        <dbReference type="Proteomes" id="UP000182248"/>
    </source>
</evidence>
<evidence type="ECO:0000256" key="2">
    <source>
        <dbReference type="PROSITE-ProRule" id="PRU00703"/>
    </source>
</evidence>
<accession>A0A1K1LKJ9</accession>
<dbReference type="InterPro" id="IPR046342">
    <property type="entry name" value="CBS_dom_sf"/>
</dbReference>
<protein>
    <submittedName>
        <fullName evidence="4">CBS domain-containing protein</fullName>
    </submittedName>
</protein>
<organism evidence="4 5">
    <name type="scientific">Sinomicrobium oceani</name>
    <dbReference type="NCBI Taxonomy" id="1150368"/>
    <lineage>
        <taxon>Bacteria</taxon>
        <taxon>Pseudomonadati</taxon>
        <taxon>Bacteroidota</taxon>
        <taxon>Flavobacteriia</taxon>
        <taxon>Flavobacteriales</taxon>
        <taxon>Flavobacteriaceae</taxon>
        <taxon>Sinomicrobium</taxon>
    </lineage>
</organism>
<dbReference type="InterPro" id="IPR044729">
    <property type="entry name" value="CBS_bac"/>
</dbReference>
<proteinExistence type="predicted"/>
<dbReference type="PANTHER" id="PTHR43080:SF2">
    <property type="entry name" value="CBS DOMAIN-CONTAINING PROTEIN"/>
    <property type="match status" value="1"/>
</dbReference>
<dbReference type="InterPro" id="IPR000644">
    <property type="entry name" value="CBS_dom"/>
</dbReference>
<dbReference type="RefSeq" id="WP_072315266.1">
    <property type="nucleotide sequence ID" value="NZ_FPJE01000001.1"/>
</dbReference>
<dbReference type="SUPFAM" id="SSF54631">
    <property type="entry name" value="CBS-domain pair"/>
    <property type="match status" value="1"/>
</dbReference>
<feature type="domain" description="CBS" evidence="3">
    <location>
        <begin position="27"/>
        <end position="83"/>
    </location>
</feature>
<keyword evidence="5" id="KW-1185">Reference proteome</keyword>
<evidence type="ECO:0000313" key="4">
    <source>
        <dbReference type="EMBL" id="SFW11404.1"/>
    </source>
</evidence>
<dbReference type="InterPro" id="IPR051257">
    <property type="entry name" value="Diverse_CBS-Domain"/>
</dbReference>
<feature type="domain" description="CBS" evidence="3">
    <location>
        <begin position="96"/>
        <end position="154"/>
    </location>
</feature>
<dbReference type="Proteomes" id="UP000182248">
    <property type="component" value="Unassembled WGS sequence"/>
</dbReference>
<name>A0A1K1LKJ9_9FLAO</name>
<gene>
    <name evidence="4" type="ORF">SAMN02927921_00016</name>
</gene>
<dbReference type="AlphaFoldDB" id="A0A1K1LKJ9"/>
<reference evidence="4 5" key="1">
    <citation type="submission" date="2016-11" db="EMBL/GenBank/DDBJ databases">
        <authorList>
            <person name="Jaros S."/>
            <person name="Januszkiewicz K."/>
            <person name="Wedrychowicz H."/>
        </authorList>
    </citation>
    <scope>NUCLEOTIDE SEQUENCE [LARGE SCALE GENOMIC DNA]</scope>
    <source>
        <strain evidence="4 5">CGMCC 1.12145</strain>
    </source>
</reference>
<keyword evidence="1 2" id="KW-0129">CBS domain</keyword>
<sequence length="155" mass="17743">MGIKSFQGARVEITRTYHRPIAVADYMSRKLVTFTPEQTLLEVMETFMRYRITGAPVVDENGKLIGIISDSDCMKQISEGRYFNMPIGDMTVARYMSTEVMTIQGDTTIFDAATRFHRTRHRRFPVVENGFLIGQISRKDVMLATLKLSGHNWRG</sequence>
<dbReference type="CDD" id="cd04629">
    <property type="entry name" value="CBS_pair_bac"/>
    <property type="match status" value="1"/>
</dbReference>
<dbReference type="Gene3D" id="3.10.580.10">
    <property type="entry name" value="CBS-domain"/>
    <property type="match status" value="1"/>
</dbReference>
<evidence type="ECO:0000256" key="1">
    <source>
        <dbReference type="ARBA" id="ARBA00023122"/>
    </source>
</evidence>
<evidence type="ECO:0000259" key="3">
    <source>
        <dbReference type="PROSITE" id="PS51371"/>
    </source>
</evidence>
<dbReference type="PANTHER" id="PTHR43080">
    <property type="entry name" value="CBS DOMAIN-CONTAINING PROTEIN CBSX3, MITOCHONDRIAL"/>
    <property type="match status" value="1"/>
</dbReference>
<dbReference type="EMBL" id="FPJE01000001">
    <property type="protein sequence ID" value="SFW11404.1"/>
    <property type="molecule type" value="Genomic_DNA"/>
</dbReference>
<dbReference type="OrthoDB" id="9790355at2"/>
<dbReference type="SMART" id="SM00116">
    <property type="entry name" value="CBS"/>
    <property type="match status" value="2"/>
</dbReference>